<dbReference type="PANTHER" id="PTHR11647:SF1">
    <property type="entry name" value="COLLAPSIN RESPONSE MEDIATOR PROTEIN"/>
    <property type="match status" value="1"/>
</dbReference>
<dbReference type="Gene3D" id="3.20.20.140">
    <property type="entry name" value="Metal-dependent hydrolases"/>
    <property type="match status" value="2"/>
</dbReference>
<keyword evidence="4" id="KW-1185">Reference proteome</keyword>
<dbReference type="EMBL" id="PKUS01000007">
    <property type="protein sequence ID" value="PLW69363.1"/>
    <property type="molecule type" value="Genomic_DNA"/>
</dbReference>
<dbReference type="Gene3D" id="2.30.40.10">
    <property type="entry name" value="Urease, subunit C, domain 1"/>
    <property type="match status" value="1"/>
</dbReference>
<comment type="caution">
    <text evidence="3">The sequence shown here is derived from an EMBL/GenBank/DDBJ whole genome shotgun (WGS) entry which is preliminary data.</text>
</comment>
<protein>
    <submittedName>
        <fullName evidence="3">Amidohydrolase</fullName>
    </submittedName>
</protein>
<reference evidence="3 4" key="1">
    <citation type="submission" date="2018-01" db="EMBL/GenBank/DDBJ databases">
        <title>The draft genome sequence of Halioglobus lutimaris HF004.</title>
        <authorList>
            <person name="Du Z.-J."/>
            <person name="Shi M.-J."/>
        </authorList>
    </citation>
    <scope>NUCLEOTIDE SEQUENCE [LARGE SCALE GENOMIC DNA]</scope>
    <source>
        <strain evidence="3 4">HF004</strain>
    </source>
</reference>
<sequence>MFTVTQQADLVIRNGQVVDGSGKPAFQADIAIQDGRIIALGTGLAFQGREEMDATGQLVTPGFVDIHTHYDGQVTWSNSVTPSSQHGVTTVLMGNCGVGFAPCKPADRQRLVSLMEGVEDLPEIVLTTGLPWTWESFPEYLDQLDQREYDADIATQIPHAALRVFAMGERAVTREPATAEDRACMEQLAKQAIDAGALGFATSRTINHRASDGTPIFTLDAAEEELVAIGRALRDSGRGVLQLVSDFSDIDSELAMLRRVAEQTERPLSVTVMQWHDAPDKWRTVLDWIENCQRDGLQVKAQVSGRPVGILMGFETSFNPFSYTSTFKSLLTLPPAERRQALRDPAVRAKIIEETPEPSDFPGDMLLRSWDLMYPLGEQPDYEPDATQKVSAIAARQGVSPATCAYDLMLEQDGQAVLMLPVVNIADGTLNAALSMLRHPHSLYGLGDGGAHLGFLCDASLPTHLLTYWARDRDKGERLTIPEVIKGLTHDTAVAVGLEDRGLLRAGYRADINIIDFDALTLLPPRVEYDLPANGRRVHQSATGYTATLVNGEVVQRNGRATGALPGRLVRGPQKPGTDHG</sequence>
<dbReference type="Proteomes" id="UP000235005">
    <property type="component" value="Unassembled WGS sequence"/>
</dbReference>
<dbReference type="OrthoDB" id="9766983at2"/>
<evidence type="ECO:0000259" key="2">
    <source>
        <dbReference type="Pfam" id="PF07969"/>
    </source>
</evidence>
<dbReference type="Pfam" id="PF07969">
    <property type="entry name" value="Amidohydro_3"/>
    <property type="match status" value="1"/>
</dbReference>
<dbReference type="CDD" id="cd01297">
    <property type="entry name" value="D-aminoacylase"/>
    <property type="match status" value="1"/>
</dbReference>
<dbReference type="InterPro" id="IPR032466">
    <property type="entry name" value="Metal_Hydrolase"/>
</dbReference>
<evidence type="ECO:0000313" key="3">
    <source>
        <dbReference type="EMBL" id="PLW69363.1"/>
    </source>
</evidence>
<dbReference type="InterPro" id="IPR050378">
    <property type="entry name" value="Metallo-dep_Hydrolases_sf"/>
</dbReference>
<proteinExistence type="predicted"/>
<dbReference type="SUPFAM" id="SSF51338">
    <property type="entry name" value="Composite domain of metallo-dependent hydrolases"/>
    <property type="match status" value="1"/>
</dbReference>
<organism evidence="3 4">
    <name type="scientific">Pseudohalioglobus lutimaris</name>
    <dbReference type="NCBI Taxonomy" id="1737061"/>
    <lineage>
        <taxon>Bacteria</taxon>
        <taxon>Pseudomonadati</taxon>
        <taxon>Pseudomonadota</taxon>
        <taxon>Gammaproteobacteria</taxon>
        <taxon>Cellvibrionales</taxon>
        <taxon>Halieaceae</taxon>
        <taxon>Pseudohalioglobus</taxon>
    </lineage>
</organism>
<dbReference type="GO" id="GO:0016812">
    <property type="term" value="F:hydrolase activity, acting on carbon-nitrogen (but not peptide) bonds, in cyclic amides"/>
    <property type="evidence" value="ECO:0007669"/>
    <property type="project" value="TreeGrafter"/>
</dbReference>
<feature type="domain" description="Amidohydrolase 3" evidence="2">
    <location>
        <begin position="50"/>
        <end position="555"/>
    </location>
</feature>
<keyword evidence="3" id="KW-0378">Hydrolase</keyword>
<dbReference type="AlphaFoldDB" id="A0A2N5X4F9"/>
<evidence type="ECO:0000256" key="1">
    <source>
        <dbReference type="SAM" id="MobiDB-lite"/>
    </source>
</evidence>
<dbReference type="InterPro" id="IPR013108">
    <property type="entry name" value="Amidohydro_3"/>
</dbReference>
<evidence type="ECO:0000313" key="4">
    <source>
        <dbReference type="Proteomes" id="UP000235005"/>
    </source>
</evidence>
<dbReference type="SUPFAM" id="SSF51556">
    <property type="entry name" value="Metallo-dependent hydrolases"/>
    <property type="match status" value="1"/>
</dbReference>
<name>A0A2N5X4F9_9GAMM</name>
<dbReference type="GO" id="GO:0005829">
    <property type="term" value="C:cytosol"/>
    <property type="evidence" value="ECO:0007669"/>
    <property type="project" value="TreeGrafter"/>
</dbReference>
<dbReference type="PANTHER" id="PTHR11647">
    <property type="entry name" value="HYDRANTOINASE/DIHYDROPYRIMIDINASE FAMILY MEMBER"/>
    <property type="match status" value="1"/>
</dbReference>
<dbReference type="InterPro" id="IPR011059">
    <property type="entry name" value="Metal-dep_hydrolase_composite"/>
</dbReference>
<accession>A0A2N5X4F9</accession>
<feature type="region of interest" description="Disordered" evidence="1">
    <location>
        <begin position="561"/>
        <end position="581"/>
    </location>
</feature>
<gene>
    <name evidence="3" type="ORF">C0039_07460</name>
</gene>